<dbReference type="STRING" id="585531.HMPREF0063_11978"/>
<dbReference type="AlphaFoldDB" id="E2SE42"/>
<feature type="transmembrane region" description="Helical" evidence="1">
    <location>
        <begin position="364"/>
        <end position="385"/>
    </location>
</feature>
<feature type="transmembrane region" description="Helical" evidence="1">
    <location>
        <begin position="304"/>
        <end position="322"/>
    </location>
</feature>
<dbReference type="HOGENOM" id="CLU_028166_3_1_11"/>
<keyword evidence="3" id="KW-1185">Reference proteome</keyword>
<comment type="caution">
    <text evidence="2">The sequence shown here is derived from an EMBL/GenBank/DDBJ whole genome shotgun (WGS) entry which is preliminary data.</text>
</comment>
<sequence>MRPTFQTPPVPPGRCSGVSSVPRGTLFIVTHSHAAGHGHSHGHGPVDPGPPRPALARALGLVVGIVAAVALTGMALLWPDAESVPEGPDPFANEGVTLVEGTVTSVEPFDCGNTGIGPDNTPVVQGDCADVVATTEDGEEASFILDPSRFVGGGMSVGDEVELVRFQPPGQAPSYEFRDFTRGFPLLAMTIAFAVLVSLIGRWRGVFALLGIGVTLLALVKFVLPALLSGEPPLAVAVVGSTVIMISVLYLAHGISIRTTSALFGTLFGIAFTAIAGVLATGWANLTGVGSEDDRLLVATAPEINLSGVVAATMVIAGLGVLNDVTVTQASAVWELRALQPFARRVDLFRSAMRIGRDHIASSVYTLVFAYAGSAMTVMLLITAYQRDLLDAVTTEEIAQEVVRTLIGAIGLVLAVPVTTAFAVWLAPPGETVETSGGSGSHAA</sequence>
<dbReference type="eggNOG" id="COG5438">
    <property type="taxonomic scope" value="Bacteria"/>
</dbReference>
<dbReference type="EMBL" id="ACLF03000006">
    <property type="protein sequence ID" value="EFQ82769.1"/>
    <property type="molecule type" value="Genomic_DNA"/>
</dbReference>
<evidence type="ECO:0000313" key="3">
    <source>
        <dbReference type="Proteomes" id="UP000003111"/>
    </source>
</evidence>
<keyword evidence="1" id="KW-0812">Transmembrane</keyword>
<dbReference type="InterPro" id="IPR012507">
    <property type="entry name" value="YibE_F"/>
</dbReference>
<accession>E2SE42</accession>
<gene>
    <name evidence="2" type="ORF">HMPREF0063_11978</name>
</gene>
<evidence type="ECO:0000256" key="1">
    <source>
        <dbReference type="SAM" id="Phobius"/>
    </source>
</evidence>
<dbReference type="PANTHER" id="PTHR41771:SF1">
    <property type="entry name" value="MEMBRANE PROTEIN"/>
    <property type="match status" value="1"/>
</dbReference>
<name>E2SE42_9ACTN</name>
<feature type="transmembrane region" description="Helical" evidence="1">
    <location>
        <begin position="58"/>
        <end position="78"/>
    </location>
</feature>
<keyword evidence="1" id="KW-0472">Membrane</keyword>
<dbReference type="Proteomes" id="UP000003111">
    <property type="component" value="Unassembled WGS sequence"/>
</dbReference>
<protein>
    <submittedName>
        <fullName evidence="2">YibE/F-like protein</fullName>
    </submittedName>
</protein>
<reference evidence="2" key="1">
    <citation type="submission" date="2010-08" db="EMBL/GenBank/DDBJ databases">
        <authorList>
            <person name="Muzny D."/>
            <person name="Qin X."/>
            <person name="Buhay C."/>
            <person name="Dugan-Rocha S."/>
            <person name="Ding Y."/>
            <person name="Chen G."/>
            <person name="Hawes A."/>
            <person name="Holder M."/>
            <person name="Jhangiani S."/>
            <person name="Johnson A."/>
            <person name="Khan Z."/>
            <person name="Li Z."/>
            <person name="Liu W."/>
            <person name="Liu X."/>
            <person name="Perez L."/>
            <person name="Shen H."/>
            <person name="Wang Q."/>
            <person name="Watt J."/>
            <person name="Xi L."/>
            <person name="Xin Y."/>
            <person name="Zhou J."/>
            <person name="Deng J."/>
            <person name="Jiang H."/>
            <person name="Liu Y."/>
            <person name="Qu J."/>
            <person name="Song X.-Z."/>
            <person name="Zhang L."/>
            <person name="Villasana D."/>
            <person name="Johnson A."/>
            <person name="Liu J."/>
            <person name="Liyanage D."/>
            <person name="Lorensuhewa L."/>
            <person name="Robinson T."/>
            <person name="Song A."/>
            <person name="Song B.-B."/>
            <person name="Dinh H."/>
            <person name="Thornton R."/>
            <person name="Coyle M."/>
            <person name="Francisco L."/>
            <person name="Jackson L."/>
            <person name="Javaid M."/>
            <person name="Korchina V."/>
            <person name="Kovar C."/>
            <person name="Mata R."/>
            <person name="Mathew T."/>
            <person name="Ngo R."/>
            <person name="Nguyen L."/>
            <person name="Nguyen N."/>
            <person name="Okwuonu G."/>
            <person name="Ongeri F."/>
            <person name="Pham C."/>
            <person name="Simmons D."/>
            <person name="Wilczek-Boney K."/>
            <person name="Hale W."/>
            <person name="Jakkamsetti A."/>
            <person name="Pham P."/>
            <person name="Ruth R."/>
            <person name="San Lucas F."/>
            <person name="Warren J."/>
            <person name="Zhang J."/>
            <person name="Zhao Z."/>
            <person name="Zhou C."/>
            <person name="Zhu D."/>
            <person name="Lee S."/>
            <person name="Bess C."/>
            <person name="Blankenburg K."/>
            <person name="Forbes L."/>
            <person name="Fu Q."/>
            <person name="Gubbala S."/>
            <person name="Hirani K."/>
            <person name="Jayaseelan J.C."/>
            <person name="Lara F."/>
            <person name="Munidasa M."/>
            <person name="Palculict T."/>
            <person name="Patil S."/>
            <person name="Pu L.-L."/>
            <person name="Saada N."/>
            <person name="Tang L."/>
            <person name="Weissenberger G."/>
            <person name="Zhu Y."/>
            <person name="Hemphill L."/>
            <person name="Shang Y."/>
            <person name="Youmans B."/>
            <person name="Ayvaz T."/>
            <person name="Ross M."/>
            <person name="Santibanez J."/>
            <person name="Aqrawi P."/>
            <person name="Gross S."/>
            <person name="Joshi V."/>
            <person name="Fowler G."/>
            <person name="Nazareth L."/>
            <person name="Reid J."/>
            <person name="Worley K."/>
            <person name="Petrosino J."/>
            <person name="Highlander S."/>
            <person name="Gibbs R."/>
        </authorList>
    </citation>
    <scope>NUCLEOTIDE SEQUENCE [LARGE SCALE GENOMIC DNA]</scope>
    <source>
        <strain evidence="2">DSM 15272</strain>
    </source>
</reference>
<dbReference type="Pfam" id="PF07907">
    <property type="entry name" value="YibE_F"/>
    <property type="match status" value="1"/>
</dbReference>
<feature type="transmembrane region" description="Helical" evidence="1">
    <location>
        <begin position="234"/>
        <end position="252"/>
    </location>
</feature>
<feature type="transmembrane region" description="Helical" evidence="1">
    <location>
        <begin position="207"/>
        <end position="228"/>
    </location>
</feature>
<organism evidence="2 3">
    <name type="scientific">Aeromicrobium marinum DSM 15272</name>
    <dbReference type="NCBI Taxonomy" id="585531"/>
    <lineage>
        <taxon>Bacteria</taxon>
        <taxon>Bacillati</taxon>
        <taxon>Actinomycetota</taxon>
        <taxon>Actinomycetes</taxon>
        <taxon>Propionibacteriales</taxon>
        <taxon>Nocardioidaceae</taxon>
        <taxon>Aeromicrobium</taxon>
    </lineage>
</organism>
<feature type="transmembrane region" description="Helical" evidence="1">
    <location>
        <begin position="183"/>
        <end position="200"/>
    </location>
</feature>
<dbReference type="PANTHER" id="PTHR41771">
    <property type="entry name" value="MEMBRANE PROTEIN-RELATED"/>
    <property type="match status" value="1"/>
</dbReference>
<evidence type="ECO:0000313" key="2">
    <source>
        <dbReference type="EMBL" id="EFQ82769.1"/>
    </source>
</evidence>
<feature type="transmembrane region" description="Helical" evidence="1">
    <location>
        <begin position="264"/>
        <end position="284"/>
    </location>
</feature>
<feature type="transmembrane region" description="Helical" evidence="1">
    <location>
        <begin position="405"/>
        <end position="427"/>
    </location>
</feature>
<proteinExistence type="predicted"/>
<keyword evidence="1" id="KW-1133">Transmembrane helix</keyword>